<feature type="non-terminal residue" evidence="2">
    <location>
        <position position="1"/>
    </location>
</feature>
<protein>
    <recommendedName>
        <fullName evidence="1">Reverse transcriptase domain-containing protein</fullName>
    </recommendedName>
</protein>
<gene>
    <name evidence="2" type="ORF">MAR_007524</name>
</gene>
<dbReference type="PROSITE" id="PS50878">
    <property type="entry name" value="RT_POL"/>
    <property type="match status" value="1"/>
</dbReference>
<dbReference type="Pfam" id="PF00078">
    <property type="entry name" value="RVT_1"/>
    <property type="match status" value="1"/>
</dbReference>
<dbReference type="EMBL" id="CP111012">
    <property type="protein sequence ID" value="WAQ95053.1"/>
    <property type="molecule type" value="Genomic_DNA"/>
</dbReference>
<evidence type="ECO:0000313" key="2">
    <source>
        <dbReference type="EMBL" id="WAQ95053.1"/>
    </source>
</evidence>
<evidence type="ECO:0000259" key="1">
    <source>
        <dbReference type="PROSITE" id="PS50878"/>
    </source>
</evidence>
<reference evidence="2" key="1">
    <citation type="submission" date="2022-11" db="EMBL/GenBank/DDBJ databases">
        <title>Centuries of genome instability and evolution in soft-shell clam transmissible cancer (bioRxiv).</title>
        <authorList>
            <person name="Hart S.F.M."/>
            <person name="Yonemitsu M.A."/>
            <person name="Giersch R.M."/>
            <person name="Beal B.F."/>
            <person name="Arriagada G."/>
            <person name="Davis B.W."/>
            <person name="Ostrander E.A."/>
            <person name="Goff S.P."/>
            <person name="Metzger M.J."/>
        </authorList>
    </citation>
    <scope>NUCLEOTIDE SEQUENCE</scope>
    <source>
        <strain evidence="2">MELC-2E11</strain>
        <tissue evidence="2">Siphon/mantle</tissue>
    </source>
</reference>
<organism evidence="2 3">
    <name type="scientific">Mya arenaria</name>
    <name type="common">Soft-shell clam</name>
    <dbReference type="NCBI Taxonomy" id="6604"/>
    <lineage>
        <taxon>Eukaryota</taxon>
        <taxon>Metazoa</taxon>
        <taxon>Spiralia</taxon>
        <taxon>Lophotrochozoa</taxon>
        <taxon>Mollusca</taxon>
        <taxon>Bivalvia</taxon>
        <taxon>Autobranchia</taxon>
        <taxon>Heteroconchia</taxon>
        <taxon>Euheterodonta</taxon>
        <taxon>Imparidentia</taxon>
        <taxon>Neoheterodontei</taxon>
        <taxon>Myida</taxon>
        <taxon>Myoidea</taxon>
        <taxon>Myidae</taxon>
        <taxon>Mya</taxon>
    </lineage>
</organism>
<sequence length="189" mass="21963">DNHSCEDNLVRLEHDCHWAQLDNKYLVAVFWTSAQHLTNYGENKSITKRRIRRTIETANGCPQGSVLSLIIFSLFMNTLRDAIENSNSEIQNPAYHSDIFQFVDDGAIWTVSKKPEIAVENIQHTLKTMETWILIVHKQRVKPPESSPYFLKLKLCNQTLTYNENAIFLGLTFNKYLKWDLHINSLIAR</sequence>
<proteinExistence type="predicted"/>
<dbReference type="InterPro" id="IPR000477">
    <property type="entry name" value="RT_dom"/>
</dbReference>
<feature type="domain" description="Reverse transcriptase" evidence="1">
    <location>
        <begin position="1"/>
        <end position="173"/>
    </location>
</feature>
<keyword evidence="3" id="KW-1185">Reference proteome</keyword>
<name>A0ABY7DG37_MYAAR</name>
<dbReference type="Proteomes" id="UP001164746">
    <property type="component" value="Chromosome 1"/>
</dbReference>
<evidence type="ECO:0000313" key="3">
    <source>
        <dbReference type="Proteomes" id="UP001164746"/>
    </source>
</evidence>
<accession>A0ABY7DG37</accession>